<sequence>MEAKYERLFAVGEGTYGVVFKAKERSSGKHVALKKIRLDHEDEGVPGTAIREVSILQTMKHPNIVDIREVHCTKEQMYLVFEFIDYDLKRYMKVHGNVVPQNQIKDLTYQMLLGVAYMHSRGILHRDLKPQNMLMDIKTMLVKLADFGLARTCRIPVRTFTHEVVTLWFRSPEILLGQKHYSAPLDVWSAGCIMGEMIDGKSLFPGDSEIDTIYKIFKLLGTPDEKRWPGIDQLPDWKPTFPNWKVPDVREKLLARYPPELYPQVGFAGIDLLSRMLEYSPDRRLTAAQALKHPWFDDLDKKQKKYEEWAPPPNVAI</sequence>
<evidence type="ECO:0000313" key="17">
    <source>
        <dbReference type="EMBL" id="CEM31955.1"/>
    </source>
</evidence>
<dbReference type="GO" id="GO:0005634">
    <property type="term" value="C:nucleus"/>
    <property type="evidence" value="ECO:0007669"/>
    <property type="project" value="TreeGrafter"/>
</dbReference>
<evidence type="ECO:0000256" key="13">
    <source>
        <dbReference type="ARBA" id="ARBA00048367"/>
    </source>
</evidence>
<dbReference type="Gene3D" id="1.10.510.10">
    <property type="entry name" value="Transferase(Phosphotransferase) domain 1"/>
    <property type="match status" value="1"/>
</dbReference>
<evidence type="ECO:0000256" key="5">
    <source>
        <dbReference type="ARBA" id="ARBA00022741"/>
    </source>
</evidence>
<evidence type="ECO:0000256" key="3">
    <source>
        <dbReference type="ARBA" id="ARBA00022527"/>
    </source>
</evidence>
<dbReference type="GO" id="GO:0007165">
    <property type="term" value="P:signal transduction"/>
    <property type="evidence" value="ECO:0007669"/>
    <property type="project" value="TreeGrafter"/>
</dbReference>
<keyword evidence="5 14" id="KW-0547">Nucleotide-binding</keyword>
<evidence type="ECO:0000256" key="9">
    <source>
        <dbReference type="ARBA" id="ARBA00039612"/>
    </source>
</evidence>
<dbReference type="GO" id="GO:0004693">
    <property type="term" value="F:cyclin-dependent protein serine/threonine kinase activity"/>
    <property type="evidence" value="ECO:0007669"/>
    <property type="project" value="UniProtKB-EC"/>
</dbReference>
<dbReference type="InterPro" id="IPR050108">
    <property type="entry name" value="CDK"/>
</dbReference>
<dbReference type="AlphaFoldDB" id="A0A0G4GP52"/>
<protein>
    <recommendedName>
        <fullName evidence="9">Cyclin-dependent kinase 2 homolog</fullName>
        <ecNumber evidence="2">2.7.11.22</ecNumber>
    </recommendedName>
    <alternativeName>
        <fullName evidence="10">Cell division control protein 2 homolog</fullName>
    </alternativeName>
    <alternativeName>
        <fullName evidence="11">cdc2-related kinase 2</fullName>
    </alternativeName>
</protein>
<name>A0A0G4GP52_9ALVE</name>
<dbReference type="EC" id="2.7.11.22" evidence="2"/>
<dbReference type="GO" id="GO:0010389">
    <property type="term" value="P:regulation of G2/M transition of mitotic cell cycle"/>
    <property type="evidence" value="ECO:0007669"/>
    <property type="project" value="TreeGrafter"/>
</dbReference>
<dbReference type="SMART" id="SM00220">
    <property type="entry name" value="S_TKc"/>
    <property type="match status" value="1"/>
</dbReference>
<comment type="catalytic activity">
    <reaction evidence="13">
        <text>L-seryl-[protein] + ATP = O-phospho-L-seryl-[protein] + ADP + H(+)</text>
        <dbReference type="Rhea" id="RHEA:17989"/>
        <dbReference type="Rhea" id="RHEA-COMP:9863"/>
        <dbReference type="Rhea" id="RHEA-COMP:11604"/>
        <dbReference type="ChEBI" id="CHEBI:15378"/>
        <dbReference type="ChEBI" id="CHEBI:29999"/>
        <dbReference type="ChEBI" id="CHEBI:30616"/>
        <dbReference type="ChEBI" id="CHEBI:83421"/>
        <dbReference type="ChEBI" id="CHEBI:456216"/>
        <dbReference type="EC" id="2.7.11.22"/>
    </reaction>
</comment>
<dbReference type="PANTHER" id="PTHR24056">
    <property type="entry name" value="CELL DIVISION PROTEIN KINASE"/>
    <property type="match status" value="1"/>
</dbReference>
<proteinExistence type="inferred from homology"/>
<dbReference type="InterPro" id="IPR017441">
    <property type="entry name" value="Protein_kinase_ATP_BS"/>
</dbReference>
<evidence type="ECO:0000256" key="11">
    <source>
        <dbReference type="ARBA" id="ARBA00042858"/>
    </source>
</evidence>
<dbReference type="PANTHER" id="PTHR24056:SF254">
    <property type="entry name" value="CYCLIN-DEPENDENT KINASE 2"/>
    <property type="match status" value="1"/>
</dbReference>
<keyword evidence="7 14" id="KW-0067">ATP-binding</keyword>
<evidence type="ECO:0000256" key="12">
    <source>
        <dbReference type="ARBA" id="ARBA00047811"/>
    </source>
</evidence>
<dbReference type="GO" id="GO:0005524">
    <property type="term" value="F:ATP binding"/>
    <property type="evidence" value="ECO:0007669"/>
    <property type="project" value="UniProtKB-UniRule"/>
</dbReference>
<dbReference type="InterPro" id="IPR000719">
    <property type="entry name" value="Prot_kinase_dom"/>
</dbReference>
<comment type="subunit">
    <text evidence="8">May form a complex composed of at least the catalytic subunit CRK2 and a cyclin.</text>
</comment>
<keyword evidence="6" id="KW-0418">Kinase</keyword>
<dbReference type="EMBL" id="CDMZ01001394">
    <property type="protein sequence ID" value="CEM31955.1"/>
    <property type="molecule type" value="Genomic_DNA"/>
</dbReference>
<comment type="catalytic activity">
    <reaction evidence="12">
        <text>L-threonyl-[protein] + ATP = O-phospho-L-threonyl-[protein] + ADP + H(+)</text>
        <dbReference type="Rhea" id="RHEA:46608"/>
        <dbReference type="Rhea" id="RHEA-COMP:11060"/>
        <dbReference type="Rhea" id="RHEA-COMP:11605"/>
        <dbReference type="ChEBI" id="CHEBI:15378"/>
        <dbReference type="ChEBI" id="CHEBI:30013"/>
        <dbReference type="ChEBI" id="CHEBI:30616"/>
        <dbReference type="ChEBI" id="CHEBI:61977"/>
        <dbReference type="ChEBI" id="CHEBI:456216"/>
        <dbReference type="EC" id="2.7.11.22"/>
    </reaction>
</comment>
<organism evidence="17">
    <name type="scientific">Chromera velia CCMP2878</name>
    <dbReference type="NCBI Taxonomy" id="1169474"/>
    <lineage>
        <taxon>Eukaryota</taxon>
        <taxon>Sar</taxon>
        <taxon>Alveolata</taxon>
        <taxon>Colpodellida</taxon>
        <taxon>Chromeraceae</taxon>
        <taxon>Chromera</taxon>
    </lineage>
</organism>
<dbReference type="GO" id="GO:0010468">
    <property type="term" value="P:regulation of gene expression"/>
    <property type="evidence" value="ECO:0007669"/>
    <property type="project" value="TreeGrafter"/>
</dbReference>
<gene>
    <name evidence="17" type="ORF">Cvel_22708</name>
</gene>
<dbReference type="GO" id="GO:0000307">
    <property type="term" value="C:cyclin-dependent protein kinase holoenzyme complex"/>
    <property type="evidence" value="ECO:0007669"/>
    <property type="project" value="TreeGrafter"/>
</dbReference>
<evidence type="ECO:0000256" key="14">
    <source>
        <dbReference type="PROSITE-ProRule" id="PRU10141"/>
    </source>
</evidence>
<dbReference type="InterPro" id="IPR008271">
    <property type="entry name" value="Ser/Thr_kinase_AS"/>
</dbReference>
<evidence type="ECO:0000256" key="4">
    <source>
        <dbReference type="ARBA" id="ARBA00022679"/>
    </source>
</evidence>
<dbReference type="PROSITE" id="PS50011">
    <property type="entry name" value="PROTEIN_KINASE_DOM"/>
    <property type="match status" value="1"/>
</dbReference>
<feature type="domain" description="Protein kinase" evidence="16">
    <location>
        <begin position="5"/>
        <end position="296"/>
    </location>
</feature>
<evidence type="ECO:0000256" key="15">
    <source>
        <dbReference type="RuleBase" id="RU000304"/>
    </source>
</evidence>
<evidence type="ECO:0000256" key="1">
    <source>
        <dbReference type="ARBA" id="ARBA00006485"/>
    </source>
</evidence>
<dbReference type="CDD" id="cd07829">
    <property type="entry name" value="STKc_CDK_like"/>
    <property type="match status" value="1"/>
</dbReference>
<dbReference type="PhylomeDB" id="A0A0G4GP52"/>
<evidence type="ECO:0000256" key="8">
    <source>
        <dbReference type="ARBA" id="ARBA00038543"/>
    </source>
</evidence>
<dbReference type="Pfam" id="PF00069">
    <property type="entry name" value="Pkinase"/>
    <property type="match status" value="1"/>
</dbReference>
<dbReference type="PROSITE" id="PS00107">
    <property type="entry name" value="PROTEIN_KINASE_ATP"/>
    <property type="match status" value="1"/>
</dbReference>
<feature type="binding site" evidence="14">
    <location>
        <position position="34"/>
    </location>
    <ligand>
        <name>ATP</name>
        <dbReference type="ChEBI" id="CHEBI:30616"/>
    </ligand>
</feature>
<keyword evidence="3 15" id="KW-0723">Serine/threonine-protein kinase</keyword>
<dbReference type="PROSITE" id="PS00108">
    <property type="entry name" value="PROTEIN_KINASE_ST"/>
    <property type="match status" value="1"/>
</dbReference>
<reference evidence="17" key="1">
    <citation type="submission" date="2014-11" db="EMBL/GenBank/DDBJ databases">
        <authorList>
            <person name="Otto D Thomas"/>
            <person name="Naeem Raeece"/>
        </authorList>
    </citation>
    <scope>NUCLEOTIDE SEQUENCE</scope>
</reference>
<dbReference type="FunFam" id="3.30.200.20:FF:000375">
    <property type="entry name" value="Cell division related protein kinase 2"/>
    <property type="match status" value="1"/>
</dbReference>
<dbReference type="SUPFAM" id="SSF56112">
    <property type="entry name" value="Protein kinase-like (PK-like)"/>
    <property type="match status" value="1"/>
</dbReference>
<dbReference type="GO" id="GO:0005737">
    <property type="term" value="C:cytoplasm"/>
    <property type="evidence" value="ECO:0007669"/>
    <property type="project" value="TreeGrafter"/>
</dbReference>
<comment type="similarity">
    <text evidence="1">Belongs to the protein kinase superfamily. CMGC Ser/Thr protein kinase family. CDC2/CDKX subfamily.</text>
</comment>
<dbReference type="GO" id="GO:0000082">
    <property type="term" value="P:G1/S transition of mitotic cell cycle"/>
    <property type="evidence" value="ECO:0007669"/>
    <property type="project" value="TreeGrafter"/>
</dbReference>
<dbReference type="Gene3D" id="3.30.200.20">
    <property type="entry name" value="Phosphorylase Kinase, domain 1"/>
    <property type="match status" value="1"/>
</dbReference>
<dbReference type="InterPro" id="IPR011009">
    <property type="entry name" value="Kinase-like_dom_sf"/>
</dbReference>
<dbReference type="VEuPathDB" id="CryptoDB:Cvel_22708"/>
<keyword evidence="4" id="KW-0808">Transferase</keyword>
<evidence type="ECO:0000259" key="16">
    <source>
        <dbReference type="PROSITE" id="PS50011"/>
    </source>
</evidence>
<dbReference type="FunFam" id="1.10.510.10:FF:000574">
    <property type="entry name" value="Cell division related protein kinase 2"/>
    <property type="match status" value="1"/>
</dbReference>
<accession>A0A0G4GP52</accession>
<dbReference type="GO" id="GO:0030332">
    <property type="term" value="F:cyclin binding"/>
    <property type="evidence" value="ECO:0007669"/>
    <property type="project" value="TreeGrafter"/>
</dbReference>
<evidence type="ECO:0000256" key="10">
    <source>
        <dbReference type="ARBA" id="ARBA00041902"/>
    </source>
</evidence>
<evidence type="ECO:0000256" key="6">
    <source>
        <dbReference type="ARBA" id="ARBA00022777"/>
    </source>
</evidence>
<evidence type="ECO:0000256" key="7">
    <source>
        <dbReference type="ARBA" id="ARBA00022840"/>
    </source>
</evidence>
<evidence type="ECO:0000256" key="2">
    <source>
        <dbReference type="ARBA" id="ARBA00012425"/>
    </source>
</evidence>